<name>D7VGP3_SPHSI</name>
<dbReference type="Proteomes" id="UP000006258">
    <property type="component" value="Unassembled WGS sequence"/>
</dbReference>
<dbReference type="AlphaFoldDB" id="D7VGP3"/>
<dbReference type="HOGENOM" id="CLU_052345_5_1_10"/>
<gene>
    <name evidence="1" type="ORF">HMPREF0766_10162</name>
</gene>
<dbReference type="EMBL" id="ACHA02000002">
    <property type="protein sequence ID" value="EFK59245.1"/>
    <property type="molecule type" value="Genomic_DNA"/>
</dbReference>
<dbReference type="RefSeq" id="WP_002996766.1">
    <property type="nucleotide sequence ID" value="NZ_GL379771.1"/>
</dbReference>
<proteinExistence type="predicted"/>
<accession>D7VGP3</accession>
<evidence type="ECO:0000313" key="2">
    <source>
        <dbReference type="Proteomes" id="UP000006258"/>
    </source>
</evidence>
<sequence length="299" mass="34064">MEIKKYIIIDSKPILFPVEFTHADIAYQGAKIESAGIFTIFEGHDKRLRVKCMGKSNSLSVKSHPERDEFLIATYLGLMMAKQNNNIMPEISAYINSETDCLQKIADSMSLIYNETIAIKNNCILLPKAIGEGYMSIVELSNGLALFRANVRFKNQVKLSRNVIPSNTHLYLHFNLSESSCMIKKENGKMVDLGTGSKEMMFYSSSGKGIEMELPYDKWAKWITIIIHRSWLTIKQLNYSTHIGGNLIQAFLQNRVLQGMINLTTEEISLAYSLMEEKEPDSYMRLETKGKVLKLISYF</sequence>
<dbReference type="GeneID" id="95429586"/>
<dbReference type="eggNOG" id="COG2207">
    <property type="taxonomic scope" value="Bacteria"/>
</dbReference>
<comment type="caution">
    <text evidence="1">The sequence shown here is derived from an EMBL/GenBank/DDBJ whole genome shotgun (WGS) entry which is preliminary data.</text>
</comment>
<evidence type="ECO:0000313" key="1">
    <source>
        <dbReference type="EMBL" id="EFK59245.1"/>
    </source>
</evidence>
<dbReference type="STRING" id="525373.HMPREF0766_10162"/>
<protein>
    <submittedName>
        <fullName evidence="1">Uncharacterized protein</fullName>
    </submittedName>
</protein>
<reference evidence="1" key="1">
    <citation type="submission" date="2010-07" db="EMBL/GenBank/DDBJ databases">
        <authorList>
            <person name="Muzny D."/>
            <person name="Qin X."/>
            <person name="Buhay C."/>
            <person name="Dugan-Rocha S."/>
            <person name="Ding Y."/>
            <person name="Chen G."/>
            <person name="Hawes A."/>
            <person name="Holder M."/>
            <person name="Jhangiani S."/>
            <person name="Johnson A."/>
            <person name="Khan Z."/>
            <person name="Li Z."/>
            <person name="Liu W."/>
            <person name="Liu X."/>
            <person name="Perez L."/>
            <person name="Shen H."/>
            <person name="Wang Q."/>
            <person name="Watt J."/>
            <person name="Xi L."/>
            <person name="Xin Y."/>
            <person name="Zhou J."/>
            <person name="Deng J."/>
            <person name="Jiang H."/>
            <person name="Liu Y."/>
            <person name="Qu J."/>
            <person name="Song X.-Z."/>
            <person name="Zhang L."/>
            <person name="Villasana D."/>
            <person name="Johnson A."/>
            <person name="Liu J."/>
            <person name="Liyanage D."/>
            <person name="Lorensuhewa L."/>
            <person name="Robinson T."/>
            <person name="Song A."/>
            <person name="Song B.-B."/>
            <person name="Dinh H."/>
            <person name="Thornton R."/>
            <person name="Coyle M."/>
            <person name="Francisco L."/>
            <person name="Jackson L."/>
            <person name="Javaid M."/>
            <person name="Korchina V."/>
            <person name="Kovar C."/>
            <person name="Mata R."/>
            <person name="Mathew T."/>
            <person name="Ngo R."/>
            <person name="Nguyen L."/>
            <person name="Nguyen N."/>
            <person name="Okwuonu G."/>
            <person name="Ongeri F."/>
            <person name="Pham C."/>
            <person name="Simmons D."/>
            <person name="Wilczek-Boney K."/>
            <person name="Hale W."/>
            <person name="Jakkamsetti A."/>
            <person name="Pham P."/>
            <person name="Ruth R."/>
            <person name="San Lucas F."/>
            <person name="Warren J."/>
            <person name="Zhang J."/>
            <person name="Zhao Z."/>
            <person name="Zhou C."/>
            <person name="Zhu D."/>
            <person name="Lee S."/>
            <person name="Bess C."/>
            <person name="Blankenburg K."/>
            <person name="Forbes L."/>
            <person name="Fu Q."/>
            <person name="Gubbala S."/>
            <person name="Hirani K."/>
            <person name="Jayaseelan J.C."/>
            <person name="Lara F."/>
            <person name="Munidasa M."/>
            <person name="Palculict T."/>
            <person name="Patil S."/>
            <person name="Pu L.-L."/>
            <person name="Saada N."/>
            <person name="Tang L."/>
            <person name="Weissenberger G."/>
            <person name="Zhu Y."/>
            <person name="Hemphill L."/>
            <person name="Shang Y."/>
            <person name="Youmans B."/>
            <person name="Ayvaz T."/>
            <person name="Ross M."/>
            <person name="Santibanez J."/>
            <person name="Aqrawi P."/>
            <person name="Gross S."/>
            <person name="Joshi V."/>
            <person name="Fowler G."/>
            <person name="Nazareth L."/>
            <person name="Reid J."/>
            <person name="Worley K."/>
            <person name="Petrosino J."/>
            <person name="Highlander S."/>
            <person name="Gibbs R."/>
        </authorList>
    </citation>
    <scope>NUCLEOTIDE SEQUENCE [LARGE SCALE GENOMIC DNA]</scope>
    <source>
        <strain evidence="1">ATCC 33861</strain>
    </source>
</reference>
<keyword evidence="2" id="KW-1185">Reference proteome</keyword>
<organism evidence="1 2">
    <name type="scientific">Sphingobacterium spiritivorum ATCC 33861</name>
    <dbReference type="NCBI Taxonomy" id="525373"/>
    <lineage>
        <taxon>Bacteria</taxon>
        <taxon>Pseudomonadati</taxon>
        <taxon>Bacteroidota</taxon>
        <taxon>Sphingobacteriia</taxon>
        <taxon>Sphingobacteriales</taxon>
        <taxon>Sphingobacteriaceae</taxon>
        <taxon>Sphingobacterium</taxon>
    </lineage>
</organism>
<dbReference type="OrthoDB" id="769791at2"/>